<evidence type="ECO:0000313" key="2">
    <source>
        <dbReference type="EMBL" id="NMG82650.1"/>
    </source>
</evidence>
<dbReference type="GO" id="GO:0016779">
    <property type="term" value="F:nucleotidyltransferase activity"/>
    <property type="evidence" value="ECO:0007669"/>
    <property type="project" value="InterPro"/>
</dbReference>
<dbReference type="PANTHER" id="PTHR33933:SF3">
    <property type="entry name" value="PROTEIN ADENYLYLTRANSFERASE MJ0604-RELATED"/>
    <property type="match status" value="1"/>
</dbReference>
<sequence>MNKKQIAKEFANEVKRMFGGEIENITLFGSVARGEDDTESDIDVLIIWNGDNVKGWDKLEEMAFDIFIRYNTLISIKLISPAEYKNMENFLFMKDVRKEGVVIG</sequence>
<feature type="domain" description="Polymerase nucleotidyl transferase" evidence="1">
    <location>
        <begin position="8"/>
        <end position="58"/>
    </location>
</feature>
<dbReference type="AlphaFoldDB" id="A0A848D5U0"/>
<dbReference type="PANTHER" id="PTHR33933">
    <property type="entry name" value="NUCLEOTIDYLTRANSFERASE"/>
    <property type="match status" value="1"/>
</dbReference>
<name>A0A848D5U0_9EURY</name>
<comment type="caution">
    <text evidence="2">The sequence shown here is derived from an EMBL/GenBank/DDBJ whole genome shotgun (WGS) entry which is preliminary data.</text>
</comment>
<dbReference type="SUPFAM" id="SSF81301">
    <property type="entry name" value="Nucleotidyltransferase"/>
    <property type="match status" value="1"/>
</dbReference>
<evidence type="ECO:0000259" key="1">
    <source>
        <dbReference type="Pfam" id="PF01909"/>
    </source>
</evidence>
<protein>
    <submittedName>
        <fullName evidence="2">Nucleotidyltransferase domain-containing protein</fullName>
    </submittedName>
</protein>
<keyword evidence="2" id="KW-0808">Transferase</keyword>
<accession>A0A848D5U0</accession>
<dbReference type="InterPro" id="IPR052548">
    <property type="entry name" value="Type_VII_TA_antitoxin"/>
</dbReference>
<proteinExistence type="predicted"/>
<dbReference type="Gene3D" id="3.30.460.10">
    <property type="entry name" value="Beta Polymerase, domain 2"/>
    <property type="match status" value="1"/>
</dbReference>
<dbReference type="InterPro" id="IPR002934">
    <property type="entry name" value="Polymerase_NTP_transf_dom"/>
</dbReference>
<organism evidence="2 3">
    <name type="scientific">Candidatus Ethanoperedens thermophilum</name>
    <dbReference type="NCBI Taxonomy" id="2766897"/>
    <lineage>
        <taxon>Archaea</taxon>
        <taxon>Methanobacteriati</taxon>
        <taxon>Methanobacteriota</taxon>
        <taxon>Stenosarchaea group</taxon>
        <taxon>Methanomicrobia</taxon>
        <taxon>Methanosarcinales</taxon>
        <taxon>Methanosarcinales incertae sedis</taxon>
        <taxon>GOM Arc I cluster</taxon>
        <taxon>Candidatus Ethanoperedens</taxon>
    </lineage>
</organism>
<dbReference type="Proteomes" id="UP000606580">
    <property type="component" value="Unassembled WGS sequence"/>
</dbReference>
<reference evidence="2" key="1">
    <citation type="journal article" date="2020" name="MBio">
        <title>'Candidatus Ethanoperedens,' a Thermophilic Genus of Archaea Mediating the Anaerobic Oxidation of Ethane.</title>
        <authorList>
            <person name="Hahn C.J."/>
            <person name="Laso-Perez R."/>
            <person name="Vulcano F."/>
            <person name="Vaziourakis K.M."/>
            <person name="Stokke R."/>
            <person name="Steen I.H."/>
            <person name="Teske A."/>
            <person name="Boetius A."/>
            <person name="Liebeke M."/>
            <person name="Amann R."/>
            <person name="Knittel K."/>
            <person name="Wegener G."/>
        </authorList>
    </citation>
    <scope>NUCLEOTIDE SEQUENCE</scope>
    <source>
        <strain evidence="2">GoM-Arc1-LC-WB58</strain>
    </source>
</reference>
<dbReference type="CDD" id="cd05403">
    <property type="entry name" value="NT_KNTase_like"/>
    <property type="match status" value="1"/>
</dbReference>
<dbReference type="Pfam" id="PF01909">
    <property type="entry name" value="NTP_transf_2"/>
    <property type="match status" value="1"/>
</dbReference>
<evidence type="ECO:0000313" key="3">
    <source>
        <dbReference type="Proteomes" id="UP000606580"/>
    </source>
</evidence>
<dbReference type="InterPro" id="IPR043519">
    <property type="entry name" value="NT_sf"/>
</dbReference>
<gene>
    <name evidence="2" type="ORF">GIS02_00385</name>
</gene>
<dbReference type="EMBL" id="WNEG01000013">
    <property type="protein sequence ID" value="NMG82650.1"/>
    <property type="molecule type" value="Genomic_DNA"/>
</dbReference>